<evidence type="ECO:0000313" key="15">
    <source>
        <dbReference type="EMBL" id="GAA1298460.1"/>
    </source>
</evidence>
<evidence type="ECO:0000256" key="6">
    <source>
        <dbReference type="ARBA" id="ARBA00022692"/>
    </source>
</evidence>
<feature type="compositionally biased region" description="Basic and acidic residues" evidence="10">
    <location>
        <begin position="298"/>
        <end position="311"/>
    </location>
</feature>
<organism evidence="15 16">
    <name type="scientific">Streptomyces javensis</name>
    <dbReference type="NCBI Taxonomy" id="114698"/>
    <lineage>
        <taxon>Bacteria</taxon>
        <taxon>Bacillati</taxon>
        <taxon>Actinomycetota</taxon>
        <taxon>Actinomycetes</taxon>
        <taxon>Kitasatosporales</taxon>
        <taxon>Streptomycetaceae</taxon>
        <taxon>Streptomyces</taxon>
        <taxon>Streptomyces violaceusniger group</taxon>
    </lineage>
</organism>
<proteinExistence type="predicted"/>
<dbReference type="PROSITE" id="PS50885">
    <property type="entry name" value="HAMP"/>
    <property type="match status" value="1"/>
</dbReference>
<dbReference type="Pfam" id="PF02518">
    <property type="entry name" value="HATPase_c"/>
    <property type="match status" value="1"/>
</dbReference>
<gene>
    <name evidence="15" type="ORF">GCM10009579_77880</name>
</gene>
<keyword evidence="12" id="KW-0732">Signal</keyword>
<feature type="transmembrane region" description="Helical" evidence="11">
    <location>
        <begin position="128"/>
        <end position="147"/>
    </location>
</feature>
<dbReference type="SUPFAM" id="SSF158472">
    <property type="entry name" value="HAMP domain-like"/>
    <property type="match status" value="1"/>
</dbReference>
<dbReference type="SMART" id="SM00304">
    <property type="entry name" value="HAMP"/>
    <property type="match status" value="1"/>
</dbReference>
<comment type="subcellular location">
    <subcellularLocation>
        <location evidence="2">Cell membrane</location>
    </subcellularLocation>
</comment>
<evidence type="ECO:0000256" key="1">
    <source>
        <dbReference type="ARBA" id="ARBA00000085"/>
    </source>
</evidence>
<dbReference type="Gene3D" id="6.10.340.10">
    <property type="match status" value="1"/>
</dbReference>
<dbReference type="PANTHER" id="PTHR45436:SF5">
    <property type="entry name" value="SENSOR HISTIDINE KINASE TRCS"/>
    <property type="match status" value="1"/>
</dbReference>
<dbReference type="PANTHER" id="PTHR45436">
    <property type="entry name" value="SENSOR HISTIDINE KINASE YKOH"/>
    <property type="match status" value="1"/>
</dbReference>
<feature type="chain" id="PRO_5045429623" description="histidine kinase" evidence="12">
    <location>
        <begin position="21"/>
        <end position="446"/>
    </location>
</feature>
<dbReference type="SMART" id="SM00387">
    <property type="entry name" value="HATPase_c"/>
    <property type="match status" value="1"/>
</dbReference>
<evidence type="ECO:0000256" key="4">
    <source>
        <dbReference type="ARBA" id="ARBA00022553"/>
    </source>
</evidence>
<comment type="catalytic activity">
    <reaction evidence="1">
        <text>ATP + protein L-histidine = ADP + protein N-phospho-L-histidine.</text>
        <dbReference type="EC" id="2.7.13.3"/>
    </reaction>
</comment>
<dbReference type="Pfam" id="PF00512">
    <property type="entry name" value="HisKA"/>
    <property type="match status" value="1"/>
</dbReference>
<accession>A0ABN1XII0</accession>
<keyword evidence="4" id="KW-0597">Phosphoprotein</keyword>
<evidence type="ECO:0000256" key="12">
    <source>
        <dbReference type="SAM" id="SignalP"/>
    </source>
</evidence>
<feature type="signal peptide" evidence="12">
    <location>
        <begin position="1"/>
        <end position="20"/>
    </location>
</feature>
<keyword evidence="9" id="KW-0902">Two-component regulatory system</keyword>
<comment type="caution">
    <text evidence="15">The sequence shown here is derived from an EMBL/GenBank/DDBJ whole genome shotgun (WGS) entry which is preliminary data.</text>
</comment>
<feature type="domain" description="Histidine kinase" evidence="13">
    <location>
        <begin position="210"/>
        <end position="433"/>
    </location>
</feature>
<evidence type="ECO:0000256" key="10">
    <source>
        <dbReference type="SAM" id="MobiDB-lite"/>
    </source>
</evidence>
<dbReference type="InterPro" id="IPR003594">
    <property type="entry name" value="HATPase_dom"/>
</dbReference>
<sequence length="446" mass="47075">MTLRWRIVALVAAATCAAAAAVGVLVHHASRDRELSQARDGARTTLDRAAVIYARTGGVQGSGAVLDAPGLPGDLRRLVEEGHQGTEFTTGPGGPAMWAARPADDQVLSVRVDMSTAMRDIGALDTNIILAGLMTTAVVLPLGVLTAERMSRRLRLAAATARRIAAGDLDARISPATRPHDEIAEIAGAVDSMAAALQERLLDEQRFTADVAHELRTPLMGLVTSAELLPPGEAAGYVRDRVRVLSTLVEELLEISRLDAGAEEADLSPCPLGPVLEEAIAGTGLSARLRTGAVEVGGQRDREDTGQRDAPAEDTGQQDVTDGPKVWTDPRRLTRIVANLVVNAHRHGREPVEVTVAADGRTVTVRDHGTGFPDDLLERGPQRFRTGVRERGRGHGLGLTIAVGQAKVIGATLEFGNAPDGGAVATLRLPERPERPESPEPGPIHG</sequence>
<evidence type="ECO:0000256" key="9">
    <source>
        <dbReference type="ARBA" id="ARBA00023012"/>
    </source>
</evidence>
<reference evidence="15 16" key="1">
    <citation type="journal article" date="2019" name="Int. J. Syst. Evol. Microbiol.">
        <title>The Global Catalogue of Microorganisms (GCM) 10K type strain sequencing project: providing services to taxonomists for standard genome sequencing and annotation.</title>
        <authorList>
            <consortium name="The Broad Institute Genomics Platform"/>
            <consortium name="The Broad Institute Genome Sequencing Center for Infectious Disease"/>
            <person name="Wu L."/>
            <person name="Ma J."/>
        </authorList>
    </citation>
    <scope>NUCLEOTIDE SEQUENCE [LARGE SCALE GENOMIC DNA]</scope>
    <source>
        <strain evidence="15 16">JCM 11448</strain>
    </source>
</reference>
<keyword evidence="16" id="KW-1185">Reference proteome</keyword>
<keyword evidence="6 11" id="KW-0812">Transmembrane</keyword>
<dbReference type="CDD" id="cd00082">
    <property type="entry name" value="HisKA"/>
    <property type="match status" value="1"/>
</dbReference>
<dbReference type="InterPro" id="IPR036097">
    <property type="entry name" value="HisK_dim/P_sf"/>
</dbReference>
<evidence type="ECO:0000256" key="7">
    <source>
        <dbReference type="ARBA" id="ARBA00022777"/>
    </source>
</evidence>
<dbReference type="SMART" id="SM00388">
    <property type="entry name" value="HisKA"/>
    <property type="match status" value="1"/>
</dbReference>
<dbReference type="InterPro" id="IPR003661">
    <property type="entry name" value="HisK_dim/P_dom"/>
</dbReference>
<evidence type="ECO:0000256" key="5">
    <source>
        <dbReference type="ARBA" id="ARBA00022679"/>
    </source>
</evidence>
<dbReference type="EMBL" id="BAAAIH010000070">
    <property type="protein sequence ID" value="GAA1298460.1"/>
    <property type="molecule type" value="Genomic_DNA"/>
</dbReference>
<keyword evidence="11" id="KW-0472">Membrane</keyword>
<dbReference type="InterPro" id="IPR036890">
    <property type="entry name" value="HATPase_C_sf"/>
</dbReference>
<dbReference type="SUPFAM" id="SSF47384">
    <property type="entry name" value="Homodimeric domain of signal transducing histidine kinase"/>
    <property type="match status" value="1"/>
</dbReference>
<dbReference type="Gene3D" id="3.30.565.10">
    <property type="entry name" value="Histidine kinase-like ATPase, C-terminal domain"/>
    <property type="match status" value="1"/>
</dbReference>
<keyword evidence="5" id="KW-0808">Transferase</keyword>
<dbReference type="GO" id="GO:0016301">
    <property type="term" value="F:kinase activity"/>
    <property type="evidence" value="ECO:0007669"/>
    <property type="project" value="UniProtKB-KW"/>
</dbReference>
<feature type="region of interest" description="Disordered" evidence="10">
    <location>
        <begin position="291"/>
        <end position="326"/>
    </location>
</feature>
<dbReference type="PROSITE" id="PS50109">
    <property type="entry name" value="HIS_KIN"/>
    <property type="match status" value="1"/>
</dbReference>
<evidence type="ECO:0000259" key="14">
    <source>
        <dbReference type="PROSITE" id="PS50885"/>
    </source>
</evidence>
<feature type="domain" description="HAMP" evidence="14">
    <location>
        <begin position="148"/>
        <end position="202"/>
    </location>
</feature>
<evidence type="ECO:0000259" key="13">
    <source>
        <dbReference type="PROSITE" id="PS50109"/>
    </source>
</evidence>
<evidence type="ECO:0000256" key="11">
    <source>
        <dbReference type="SAM" id="Phobius"/>
    </source>
</evidence>
<dbReference type="InterPro" id="IPR005467">
    <property type="entry name" value="His_kinase_dom"/>
</dbReference>
<keyword evidence="7 15" id="KW-0418">Kinase</keyword>
<dbReference type="SUPFAM" id="SSF55874">
    <property type="entry name" value="ATPase domain of HSP90 chaperone/DNA topoisomerase II/histidine kinase"/>
    <property type="match status" value="1"/>
</dbReference>
<dbReference type="CDD" id="cd06225">
    <property type="entry name" value="HAMP"/>
    <property type="match status" value="1"/>
</dbReference>
<evidence type="ECO:0000256" key="8">
    <source>
        <dbReference type="ARBA" id="ARBA00022989"/>
    </source>
</evidence>
<name>A0ABN1XII0_9ACTN</name>
<evidence type="ECO:0000256" key="2">
    <source>
        <dbReference type="ARBA" id="ARBA00004236"/>
    </source>
</evidence>
<dbReference type="InterPro" id="IPR050428">
    <property type="entry name" value="TCS_sensor_his_kinase"/>
</dbReference>
<protein>
    <recommendedName>
        <fullName evidence="3">histidine kinase</fullName>
        <ecNumber evidence="3">2.7.13.3</ecNumber>
    </recommendedName>
</protein>
<evidence type="ECO:0000313" key="16">
    <source>
        <dbReference type="Proteomes" id="UP001500282"/>
    </source>
</evidence>
<dbReference type="EC" id="2.7.13.3" evidence="3"/>
<dbReference type="InterPro" id="IPR003660">
    <property type="entry name" value="HAMP_dom"/>
</dbReference>
<evidence type="ECO:0000256" key="3">
    <source>
        <dbReference type="ARBA" id="ARBA00012438"/>
    </source>
</evidence>
<dbReference type="Pfam" id="PF00672">
    <property type="entry name" value="HAMP"/>
    <property type="match status" value="1"/>
</dbReference>
<dbReference type="Gene3D" id="1.10.287.130">
    <property type="match status" value="1"/>
</dbReference>
<dbReference type="Proteomes" id="UP001500282">
    <property type="component" value="Unassembled WGS sequence"/>
</dbReference>
<keyword evidence="8 11" id="KW-1133">Transmembrane helix</keyword>